<dbReference type="KEGG" id="sphj:BSL82_04175"/>
<proteinExistence type="predicted"/>
<evidence type="ECO:0000313" key="2">
    <source>
        <dbReference type="Proteomes" id="UP000182063"/>
    </source>
</evidence>
<name>A0A1L3ZSL4_9SPHN</name>
<gene>
    <name evidence="1" type="ORF">BSL82_04175</name>
</gene>
<accession>A0A1L3ZSL4</accession>
<sequence length="134" mass="14873">MKVRQNLYIDRELSDALDALAIRPGGNKSRIVNEALGTWLARRATKQVDDLLKVRLDRISREIGACRRDIEVVLEALSLFVRYQLTVTAPLPEADAAALAAGNERFDRFIAQLGRQIAAGKRTLDSVDPSDART</sequence>
<evidence type="ECO:0000313" key="1">
    <source>
        <dbReference type="EMBL" id="API58608.1"/>
    </source>
</evidence>
<reference evidence="2" key="1">
    <citation type="submission" date="2016-11" db="EMBL/GenBank/DDBJ databases">
        <title>Complete Genome Sequence of alachlor-degrading Sphingomonas sp. strain JJ-A5.</title>
        <authorList>
            <person name="Lee H."/>
            <person name="Ka J.-O."/>
        </authorList>
    </citation>
    <scope>NUCLEOTIDE SEQUENCE [LARGE SCALE GENOMIC DNA]</scope>
    <source>
        <strain evidence="2">JJ-A5</strain>
    </source>
</reference>
<keyword evidence="2" id="KW-1185">Reference proteome</keyword>
<dbReference type="EMBL" id="CP018221">
    <property type="protein sequence ID" value="API58608.1"/>
    <property type="molecule type" value="Genomic_DNA"/>
</dbReference>
<dbReference type="RefSeq" id="WP_072596175.1">
    <property type="nucleotide sequence ID" value="NZ_CP018221.1"/>
</dbReference>
<dbReference type="STRING" id="1921510.BSL82_04175"/>
<organism evidence="1 2">
    <name type="scientific">Tardibacter chloracetimidivorans</name>
    <dbReference type="NCBI Taxonomy" id="1921510"/>
    <lineage>
        <taxon>Bacteria</taxon>
        <taxon>Pseudomonadati</taxon>
        <taxon>Pseudomonadota</taxon>
        <taxon>Alphaproteobacteria</taxon>
        <taxon>Sphingomonadales</taxon>
        <taxon>Sphingomonadaceae</taxon>
        <taxon>Tardibacter</taxon>
    </lineage>
</organism>
<protein>
    <submittedName>
        <fullName evidence="1">CopG family transcriptional regulator</fullName>
    </submittedName>
</protein>
<dbReference type="OrthoDB" id="9803941at2"/>
<dbReference type="Proteomes" id="UP000182063">
    <property type="component" value="Chromosome"/>
</dbReference>
<dbReference type="AlphaFoldDB" id="A0A1L3ZSL4"/>